<dbReference type="EC" id="3.1.-.-" evidence="1"/>
<dbReference type="InterPro" id="IPR050261">
    <property type="entry name" value="FrsA_esterase"/>
</dbReference>
<name>A0ABW2V3N4_9BACL</name>
<proteinExistence type="predicted"/>
<dbReference type="PANTHER" id="PTHR22946">
    <property type="entry name" value="DIENELACTONE HYDROLASE DOMAIN-CONTAINING PROTEIN-RELATED"/>
    <property type="match status" value="1"/>
</dbReference>
<dbReference type="InterPro" id="IPR025890">
    <property type="entry name" value="Abhydrolase_bac"/>
</dbReference>
<dbReference type="Proteomes" id="UP001596528">
    <property type="component" value="Unassembled WGS sequence"/>
</dbReference>
<dbReference type="EMBL" id="JBHTGQ010000010">
    <property type="protein sequence ID" value="MFC7749192.1"/>
    <property type="molecule type" value="Genomic_DNA"/>
</dbReference>
<dbReference type="Pfam" id="PF12715">
    <property type="entry name" value="Abhydrolase_7"/>
    <property type="match status" value="1"/>
</dbReference>
<dbReference type="Gene3D" id="3.40.50.1820">
    <property type="entry name" value="alpha/beta hydrolase"/>
    <property type="match status" value="1"/>
</dbReference>
<dbReference type="SUPFAM" id="SSF53474">
    <property type="entry name" value="alpha/beta-Hydrolases"/>
    <property type="match status" value="1"/>
</dbReference>
<keyword evidence="2" id="KW-1185">Reference proteome</keyword>
<evidence type="ECO:0000313" key="1">
    <source>
        <dbReference type="EMBL" id="MFC7749192.1"/>
    </source>
</evidence>
<keyword evidence="1" id="KW-0378">Hydrolase</keyword>
<dbReference type="PANTHER" id="PTHR22946:SF8">
    <property type="entry name" value="ACETYL XYLAN ESTERASE DOMAIN-CONTAINING PROTEIN"/>
    <property type="match status" value="1"/>
</dbReference>
<dbReference type="RefSeq" id="WP_342774290.1">
    <property type="nucleotide sequence ID" value="NZ_JBHTGQ010000010.1"/>
</dbReference>
<dbReference type="GO" id="GO:0016787">
    <property type="term" value="F:hydrolase activity"/>
    <property type="evidence" value="ECO:0007669"/>
    <property type="project" value="UniProtKB-KW"/>
</dbReference>
<comment type="caution">
    <text evidence="1">The sequence shown here is derived from an EMBL/GenBank/DDBJ whole genome shotgun (WGS) entry which is preliminary data.</text>
</comment>
<accession>A0ABW2V3N4</accession>
<organism evidence="1 2">
    <name type="scientific">Paenibacillus thermoaerophilus</name>
    <dbReference type="NCBI Taxonomy" id="1215385"/>
    <lineage>
        <taxon>Bacteria</taxon>
        <taxon>Bacillati</taxon>
        <taxon>Bacillota</taxon>
        <taxon>Bacilli</taxon>
        <taxon>Bacillales</taxon>
        <taxon>Paenibacillaceae</taxon>
        <taxon>Paenibacillus</taxon>
    </lineage>
</organism>
<reference evidence="2" key="1">
    <citation type="journal article" date="2019" name="Int. J. Syst. Evol. Microbiol.">
        <title>The Global Catalogue of Microorganisms (GCM) 10K type strain sequencing project: providing services to taxonomists for standard genome sequencing and annotation.</title>
        <authorList>
            <consortium name="The Broad Institute Genomics Platform"/>
            <consortium name="The Broad Institute Genome Sequencing Center for Infectious Disease"/>
            <person name="Wu L."/>
            <person name="Ma J."/>
        </authorList>
    </citation>
    <scope>NUCLEOTIDE SEQUENCE [LARGE SCALE GENOMIC DNA]</scope>
    <source>
        <strain evidence="2">JCM 18657</strain>
    </source>
</reference>
<protein>
    <submittedName>
        <fullName evidence="1">Dienelactone hydrolase family protein</fullName>
        <ecNumber evidence="1">3.1.-.-</ecNumber>
    </submittedName>
</protein>
<evidence type="ECO:0000313" key="2">
    <source>
        <dbReference type="Proteomes" id="UP001596528"/>
    </source>
</evidence>
<sequence>MSIGTGTAISMWNPDDYLKRLYDVYAEKRSGAGRAERAERLRQLGEALGSFPEREDELNPVLLERVRCGGYVRERVEYGTGDGLRVPAYVLIPDGGEGAPRPAVLALHGHGFGSREIVGLRPDGSGPRAEPTIHGDYALELVRRGFVVLAPEIVGFGDRRLKADQADGKTGNNSCARLAAHLLMYGKSLAGLRVFEARRALDYLAARPDVDAGRLGCMGFSGGALIAAYTSALDERIRALYLTGFANTFRDSILAMPHCIDNYVPGLLRYAELPEWIGLVAPRPLFIEAGADDPIFPLAGVRAALAELERIYAQAGVPEALGSDIFPGRHEVGGRLGYDWLAGIFF</sequence>
<dbReference type="InterPro" id="IPR029058">
    <property type="entry name" value="AB_hydrolase_fold"/>
</dbReference>
<gene>
    <name evidence="1" type="ORF">ACFQWB_04450</name>
</gene>